<keyword evidence="7" id="KW-1185">Reference proteome</keyword>
<dbReference type="EMBL" id="CP000254">
    <property type="protein sequence ID" value="ABD40637.1"/>
    <property type="molecule type" value="Genomic_DNA"/>
</dbReference>
<feature type="active site" evidence="4">
    <location>
        <position position="9"/>
    </location>
</feature>
<evidence type="ECO:0000256" key="2">
    <source>
        <dbReference type="ARBA" id="ARBA00039140"/>
    </source>
</evidence>
<keyword evidence="4" id="KW-0145">Chemotaxis</keyword>
<dbReference type="KEGG" id="mhu:Mhun_0887"/>
<dbReference type="GO" id="GO:0006935">
    <property type="term" value="P:chemotaxis"/>
    <property type="evidence" value="ECO:0007669"/>
    <property type="project" value="UniProtKB-UniRule"/>
</dbReference>
<feature type="active site" evidence="4">
    <location>
        <position position="35"/>
    </location>
</feature>
<dbReference type="CDD" id="cd16432">
    <property type="entry name" value="CheB_Rec"/>
    <property type="match status" value="1"/>
</dbReference>
<evidence type="ECO:0000256" key="1">
    <source>
        <dbReference type="ARBA" id="ARBA00022801"/>
    </source>
</evidence>
<dbReference type="HOGENOM" id="CLU_000445_51_2_2"/>
<name>Q2FQ03_METHJ</name>
<evidence type="ECO:0000313" key="6">
    <source>
        <dbReference type="EMBL" id="ABD40637.1"/>
    </source>
</evidence>
<feature type="active site" evidence="4">
    <location>
        <position position="128"/>
    </location>
</feature>
<dbReference type="PANTHER" id="PTHR42872:SF6">
    <property type="entry name" value="PROTEIN-GLUTAMATE METHYLESTERASE_PROTEIN-GLUTAMINE GLUTAMINASE"/>
    <property type="match status" value="1"/>
</dbReference>
<proteinExistence type="predicted"/>
<dbReference type="GO" id="GO:0005737">
    <property type="term" value="C:cytoplasm"/>
    <property type="evidence" value="ECO:0007669"/>
    <property type="project" value="InterPro"/>
</dbReference>
<dbReference type="GeneID" id="3923609"/>
<evidence type="ECO:0000313" key="7">
    <source>
        <dbReference type="Proteomes" id="UP000001941"/>
    </source>
</evidence>
<dbReference type="Proteomes" id="UP000001941">
    <property type="component" value="Chromosome"/>
</dbReference>
<gene>
    <name evidence="6" type="ordered locus">Mhun_0887</name>
</gene>
<dbReference type="GO" id="GO:0000156">
    <property type="term" value="F:phosphorelay response regulator activity"/>
    <property type="evidence" value="ECO:0007669"/>
    <property type="project" value="InterPro"/>
</dbReference>
<dbReference type="eggNOG" id="arCOG02382">
    <property type="taxonomic scope" value="Archaea"/>
</dbReference>
<dbReference type="Pfam" id="PF01339">
    <property type="entry name" value="CheB_methylest"/>
    <property type="match status" value="1"/>
</dbReference>
<reference evidence="7" key="1">
    <citation type="journal article" date="2016" name="Stand. Genomic Sci.">
        <title>Complete genome sequence of Methanospirillum hungatei type strain JF1.</title>
        <authorList>
            <person name="Gunsalus R.P."/>
            <person name="Cook L.E."/>
            <person name="Crable B."/>
            <person name="Rohlin L."/>
            <person name="McDonald E."/>
            <person name="Mouttaki H."/>
            <person name="Sieber J.R."/>
            <person name="Poweleit N."/>
            <person name="Zhou H."/>
            <person name="Lapidus A.L."/>
            <person name="Daligault H.E."/>
            <person name="Land M."/>
            <person name="Gilna P."/>
            <person name="Ivanova N."/>
            <person name="Kyrpides N."/>
            <person name="Culley D.E."/>
            <person name="McInerney M.J."/>
        </authorList>
    </citation>
    <scope>NUCLEOTIDE SEQUENCE [LARGE SCALE GENOMIC DNA]</scope>
    <source>
        <strain evidence="7">ATCC 27890 / DSM 864 / NBRC 100397 / JF-1</strain>
    </source>
</reference>
<dbReference type="OrthoDB" id="2857at2157"/>
<dbReference type="STRING" id="323259.Mhun_0887"/>
<sequence length="182" mass="19439">MKIIIIGSSTGGPYILESIFSDFPVVNAAIVIVQHLPPTFTRTLANHISSLIKMPVSVASEGEELAAPHIYIAPAGSHLLIKNNRTFALNNSEKLHGVRPAVDLTMLSMQKKTDDSIMGIVLTGMGRDGADGIYFLHTLGAITIAQDPATAPIKSMPQAAIETGGVDFILTPEKIKHAIIQF</sequence>
<evidence type="ECO:0000256" key="3">
    <source>
        <dbReference type="ARBA" id="ARBA00048267"/>
    </source>
</evidence>
<dbReference type="AlphaFoldDB" id="Q2FQ03"/>
<dbReference type="SUPFAM" id="SSF52738">
    <property type="entry name" value="Methylesterase CheB, C-terminal domain"/>
    <property type="match status" value="1"/>
</dbReference>
<dbReference type="PROSITE" id="PS50122">
    <property type="entry name" value="CHEB"/>
    <property type="match status" value="1"/>
</dbReference>
<dbReference type="Gene3D" id="3.40.50.180">
    <property type="entry name" value="Methylesterase CheB, C-terminal domain"/>
    <property type="match status" value="1"/>
</dbReference>
<evidence type="ECO:0000259" key="5">
    <source>
        <dbReference type="PROSITE" id="PS50122"/>
    </source>
</evidence>
<evidence type="ECO:0000256" key="4">
    <source>
        <dbReference type="PROSITE-ProRule" id="PRU00050"/>
    </source>
</evidence>
<comment type="catalytic activity">
    <reaction evidence="3">
        <text>[protein]-L-glutamate 5-O-methyl ester + H2O = L-glutamyl-[protein] + methanol + H(+)</text>
        <dbReference type="Rhea" id="RHEA:23236"/>
        <dbReference type="Rhea" id="RHEA-COMP:10208"/>
        <dbReference type="Rhea" id="RHEA-COMP:10311"/>
        <dbReference type="ChEBI" id="CHEBI:15377"/>
        <dbReference type="ChEBI" id="CHEBI:15378"/>
        <dbReference type="ChEBI" id="CHEBI:17790"/>
        <dbReference type="ChEBI" id="CHEBI:29973"/>
        <dbReference type="ChEBI" id="CHEBI:82795"/>
        <dbReference type="EC" id="3.1.1.61"/>
    </reaction>
</comment>
<dbReference type="PANTHER" id="PTHR42872">
    <property type="entry name" value="PROTEIN-GLUTAMATE METHYLESTERASE/PROTEIN-GLUTAMINE GLUTAMINASE"/>
    <property type="match status" value="1"/>
</dbReference>
<keyword evidence="1 4" id="KW-0378">Hydrolase</keyword>
<dbReference type="EC" id="3.1.1.61" evidence="2"/>
<feature type="domain" description="CheB-type methylesterase" evidence="5">
    <location>
        <begin position="1"/>
        <end position="182"/>
    </location>
</feature>
<dbReference type="InterPro" id="IPR035909">
    <property type="entry name" value="CheB_C"/>
</dbReference>
<dbReference type="GO" id="GO:0008984">
    <property type="term" value="F:protein-glutamate methylesterase activity"/>
    <property type="evidence" value="ECO:0007669"/>
    <property type="project" value="UniProtKB-EC"/>
</dbReference>
<dbReference type="RefSeq" id="WP_011447916.1">
    <property type="nucleotide sequence ID" value="NC_007796.1"/>
</dbReference>
<protein>
    <recommendedName>
        <fullName evidence="2">protein-glutamate methylesterase</fullName>
        <ecNumber evidence="2">3.1.1.61</ecNumber>
    </recommendedName>
</protein>
<dbReference type="InParanoid" id="Q2FQ03"/>
<dbReference type="InterPro" id="IPR000673">
    <property type="entry name" value="Sig_transdc_resp-reg_Me-estase"/>
</dbReference>
<organism evidence="6 7">
    <name type="scientific">Methanospirillum hungatei JF-1 (strain ATCC 27890 / DSM 864 / NBRC 100397 / JF-1)</name>
    <dbReference type="NCBI Taxonomy" id="323259"/>
    <lineage>
        <taxon>Archaea</taxon>
        <taxon>Methanobacteriati</taxon>
        <taxon>Methanobacteriota</taxon>
        <taxon>Stenosarchaea group</taxon>
        <taxon>Methanomicrobia</taxon>
        <taxon>Methanomicrobiales</taxon>
        <taxon>Methanospirillaceae</taxon>
        <taxon>Methanospirillum</taxon>
    </lineage>
</organism>
<dbReference type="EnsemblBacteria" id="ABD40637">
    <property type="protein sequence ID" value="ABD40637"/>
    <property type="gene ID" value="Mhun_0887"/>
</dbReference>
<accession>Q2FQ03</accession>